<dbReference type="EC" id="2.1.3.3" evidence="4"/>
<dbReference type="EMBL" id="KB822711">
    <property type="protein sequence ID" value="ETN46497.1"/>
    <property type="molecule type" value="Genomic_DNA"/>
</dbReference>
<evidence type="ECO:0000259" key="12">
    <source>
        <dbReference type="Pfam" id="PF00185"/>
    </source>
</evidence>
<evidence type="ECO:0000256" key="7">
    <source>
        <dbReference type="ARBA" id="ARBA00022605"/>
    </source>
</evidence>
<dbReference type="GeneID" id="19968021"/>
<dbReference type="GO" id="GO:0005759">
    <property type="term" value="C:mitochondrial matrix"/>
    <property type="evidence" value="ECO:0007669"/>
    <property type="project" value="UniProtKB-SubCell"/>
</dbReference>
<dbReference type="OrthoDB" id="10252326at2759"/>
<dbReference type="GO" id="GO:0016597">
    <property type="term" value="F:amino acid binding"/>
    <property type="evidence" value="ECO:0007669"/>
    <property type="project" value="InterPro"/>
</dbReference>
<keyword evidence="8 11" id="KW-0808">Transferase</keyword>
<dbReference type="Proteomes" id="UP000030752">
    <property type="component" value="Unassembled WGS sequence"/>
</dbReference>
<accession>W2SCS6</accession>
<dbReference type="Gene3D" id="3.40.50.1370">
    <property type="entry name" value="Aspartate/ornithine carbamoyltransferase"/>
    <property type="match status" value="2"/>
</dbReference>
<dbReference type="AlphaFoldDB" id="W2SCS6"/>
<dbReference type="GO" id="GO:0005829">
    <property type="term" value="C:cytosol"/>
    <property type="evidence" value="ECO:0007669"/>
    <property type="project" value="EnsemblFungi"/>
</dbReference>
<dbReference type="GO" id="GO:1903269">
    <property type="term" value="C:ornithine carbamoyltransferase inhibitor complex"/>
    <property type="evidence" value="ECO:0007669"/>
    <property type="project" value="EnsemblFungi"/>
</dbReference>
<dbReference type="GO" id="GO:0019240">
    <property type="term" value="P:citrulline biosynthetic process"/>
    <property type="evidence" value="ECO:0007669"/>
    <property type="project" value="TreeGrafter"/>
</dbReference>
<evidence type="ECO:0000313" key="15">
    <source>
        <dbReference type="Proteomes" id="UP000030752"/>
    </source>
</evidence>
<evidence type="ECO:0000256" key="8">
    <source>
        <dbReference type="ARBA" id="ARBA00022679"/>
    </source>
</evidence>
<evidence type="ECO:0000256" key="5">
    <source>
        <dbReference type="ARBA" id="ARBA00021536"/>
    </source>
</evidence>
<dbReference type="PANTHER" id="PTHR45753:SF3">
    <property type="entry name" value="ORNITHINE TRANSCARBAMYLASE, MITOCHONDRIAL"/>
    <property type="match status" value="1"/>
</dbReference>
<dbReference type="RefSeq" id="XP_008711209.1">
    <property type="nucleotide sequence ID" value="XM_008712987.1"/>
</dbReference>
<keyword evidence="7" id="KW-0028">Amino-acid biosynthesis</keyword>
<dbReference type="FunFam" id="3.40.50.1370:FF:000009">
    <property type="entry name" value="Ornithine carbamoyltransferase, mitochondrial"/>
    <property type="match status" value="1"/>
</dbReference>
<name>W2SCS6_CYPE1</name>
<dbReference type="PRINTS" id="PR00100">
    <property type="entry name" value="AOTCASE"/>
</dbReference>
<dbReference type="PRINTS" id="PR00102">
    <property type="entry name" value="OTCASE"/>
</dbReference>
<dbReference type="PANTHER" id="PTHR45753">
    <property type="entry name" value="ORNITHINE CARBAMOYLTRANSFERASE, MITOCHONDRIAL"/>
    <property type="match status" value="1"/>
</dbReference>
<dbReference type="Pfam" id="PF00185">
    <property type="entry name" value="OTCace"/>
    <property type="match status" value="1"/>
</dbReference>
<evidence type="ECO:0000256" key="10">
    <source>
        <dbReference type="ARBA" id="ARBA00048772"/>
    </source>
</evidence>
<comment type="similarity">
    <text evidence="2">Belongs to the aspartate/ornithine carbamoyltransferase superfamily. OTCase family.</text>
</comment>
<comment type="catalytic activity">
    <reaction evidence="10">
        <text>carbamoyl phosphate + L-ornithine = L-citrulline + phosphate + H(+)</text>
        <dbReference type="Rhea" id="RHEA:19513"/>
        <dbReference type="ChEBI" id="CHEBI:15378"/>
        <dbReference type="ChEBI" id="CHEBI:43474"/>
        <dbReference type="ChEBI" id="CHEBI:46911"/>
        <dbReference type="ChEBI" id="CHEBI:57743"/>
        <dbReference type="ChEBI" id="CHEBI:58228"/>
        <dbReference type="EC" id="2.1.3.3"/>
    </reaction>
</comment>
<dbReference type="InterPro" id="IPR036901">
    <property type="entry name" value="Asp/Orn_carbamoylTrfase_sf"/>
</dbReference>
<evidence type="ECO:0000256" key="6">
    <source>
        <dbReference type="ARBA" id="ARBA00022571"/>
    </source>
</evidence>
<organism evidence="14 15">
    <name type="scientific">Cyphellophora europaea (strain CBS 101466)</name>
    <name type="common">Phialophora europaea</name>
    <dbReference type="NCBI Taxonomy" id="1220924"/>
    <lineage>
        <taxon>Eukaryota</taxon>
        <taxon>Fungi</taxon>
        <taxon>Dikarya</taxon>
        <taxon>Ascomycota</taxon>
        <taxon>Pezizomycotina</taxon>
        <taxon>Eurotiomycetes</taxon>
        <taxon>Chaetothyriomycetidae</taxon>
        <taxon>Chaetothyriales</taxon>
        <taxon>Cyphellophoraceae</taxon>
        <taxon>Cyphellophora</taxon>
    </lineage>
</organism>
<dbReference type="HOGENOM" id="CLU_043846_3_0_1"/>
<dbReference type="STRING" id="1220924.W2SCS6"/>
<dbReference type="InterPro" id="IPR002292">
    <property type="entry name" value="Orn/put_carbamltrans"/>
</dbReference>
<reference evidence="14 15" key="1">
    <citation type="submission" date="2013-03" db="EMBL/GenBank/DDBJ databases">
        <title>The Genome Sequence of Phialophora europaea CBS 101466.</title>
        <authorList>
            <consortium name="The Broad Institute Genomics Platform"/>
            <person name="Cuomo C."/>
            <person name="de Hoog S."/>
            <person name="Gorbushina A."/>
            <person name="Walker B."/>
            <person name="Young S.K."/>
            <person name="Zeng Q."/>
            <person name="Gargeya S."/>
            <person name="Fitzgerald M."/>
            <person name="Haas B."/>
            <person name="Abouelleil A."/>
            <person name="Allen A.W."/>
            <person name="Alvarado L."/>
            <person name="Arachchi H.M."/>
            <person name="Berlin A.M."/>
            <person name="Chapman S.B."/>
            <person name="Gainer-Dewar J."/>
            <person name="Goldberg J."/>
            <person name="Griggs A."/>
            <person name="Gujja S."/>
            <person name="Hansen M."/>
            <person name="Howarth C."/>
            <person name="Imamovic A."/>
            <person name="Ireland A."/>
            <person name="Larimer J."/>
            <person name="McCowan C."/>
            <person name="Murphy C."/>
            <person name="Pearson M."/>
            <person name="Poon T.W."/>
            <person name="Priest M."/>
            <person name="Roberts A."/>
            <person name="Saif S."/>
            <person name="Shea T."/>
            <person name="Sisk P."/>
            <person name="Sykes S."/>
            <person name="Wortman J."/>
            <person name="Nusbaum C."/>
            <person name="Birren B."/>
        </authorList>
    </citation>
    <scope>NUCLEOTIDE SEQUENCE [LARGE SCALE GENOMIC DNA]</scope>
    <source>
        <strain evidence="14 15">CBS 101466</strain>
    </source>
</reference>
<evidence type="ECO:0000313" key="14">
    <source>
        <dbReference type="EMBL" id="ETN46497.1"/>
    </source>
</evidence>
<comment type="pathway">
    <text evidence="1">Amino-acid biosynthesis; L-arginine biosynthesis; L-arginine from L-ornithine and carbamoyl phosphate: step 1/3.</text>
</comment>
<dbReference type="NCBIfam" id="NF001986">
    <property type="entry name" value="PRK00779.1"/>
    <property type="match status" value="1"/>
</dbReference>
<dbReference type="InterPro" id="IPR006132">
    <property type="entry name" value="Asp/Orn_carbamoyltranf_P-bd"/>
</dbReference>
<dbReference type="NCBIfam" id="TIGR00658">
    <property type="entry name" value="orni_carb_tr"/>
    <property type="match status" value="1"/>
</dbReference>
<evidence type="ECO:0000256" key="3">
    <source>
        <dbReference type="ARBA" id="ARBA00011233"/>
    </source>
</evidence>
<protein>
    <recommendedName>
        <fullName evidence="5">Ornithine carbamoyltransferase, mitochondrial</fullName>
        <ecNumber evidence="4">2.1.3.3</ecNumber>
    </recommendedName>
    <alternativeName>
        <fullName evidence="9">Ornithine transcarbamylase</fullName>
    </alternativeName>
</protein>
<dbReference type="VEuPathDB" id="FungiDB:HMPREF1541_00682"/>
<evidence type="ECO:0000256" key="1">
    <source>
        <dbReference type="ARBA" id="ARBA00004975"/>
    </source>
</evidence>
<sequence>MKKPIATLARPLQKRALSTATKTPRHLLSISNLSATELRTLVDNATVHRAAGIDNFPFSPLANSLSRKNIALMFSKRSSRTRVSTESAVVALGGHPMFLGKEDIQLGVNESLYDTSKVVSSMVSGIVARVGPHSDVVGLAKDSSVPVINALCDTYHPMQIVADFATLTQTYGVTADKLSGLKIAWVGDANNVLFDMCIGARKLGVDMAVATPKGYEIPQKIKDELRAAGSGALTETNVPEEAVKNADVIVTDTWVSMGQEQEMQKRLKAFAGYQVTEELAMRGGAKEDWRFMHCMPRHPEEVSDEVFYGKRSLVFPEAENRLWSAIAVLEGFVVNGGEIKKTA</sequence>
<evidence type="ECO:0000256" key="4">
    <source>
        <dbReference type="ARBA" id="ARBA00013007"/>
    </source>
</evidence>
<proteinExistence type="inferred from homology"/>
<keyword evidence="15" id="KW-1185">Reference proteome</keyword>
<dbReference type="InterPro" id="IPR006131">
    <property type="entry name" value="Asp_carbamoyltransf_Asp/Orn-bd"/>
</dbReference>
<dbReference type="SUPFAM" id="SSF53671">
    <property type="entry name" value="Aspartate/ornithine carbamoyltransferase"/>
    <property type="match status" value="1"/>
</dbReference>
<dbReference type="FunFam" id="3.40.50.1370:FF:000017">
    <property type="entry name" value="Ornithine carbamoyltransferase"/>
    <property type="match status" value="1"/>
</dbReference>
<dbReference type="FunCoup" id="W2SCS6">
    <property type="interactions" value="625"/>
</dbReference>
<gene>
    <name evidence="14" type="ORF">HMPREF1541_00682</name>
</gene>
<evidence type="ECO:0000256" key="11">
    <source>
        <dbReference type="RuleBase" id="RU003634"/>
    </source>
</evidence>
<comment type="subunit">
    <text evidence="3">Homotrimer.</text>
</comment>
<dbReference type="GO" id="GO:0004585">
    <property type="term" value="F:ornithine carbamoyltransferase activity"/>
    <property type="evidence" value="ECO:0007669"/>
    <property type="project" value="UniProtKB-EC"/>
</dbReference>
<evidence type="ECO:0000256" key="9">
    <source>
        <dbReference type="ARBA" id="ARBA00033269"/>
    </source>
</evidence>
<feature type="domain" description="Aspartate/ornithine carbamoyltransferase Asp/Orn-binding" evidence="12">
    <location>
        <begin position="180"/>
        <end position="330"/>
    </location>
</feature>
<dbReference type="InterPro" id="IPR006130">
    <property type="entry name" value="Asp/Orn_carbamoylTrfase"/>
</dbReference>
<evidence type="ECO:0000259" key="13">
    <source>
        <dbReference type="Pfam" id="PF02729"/>
    </source>
</evidence>
<evidence type="ECO:0000256" key="2">
    <source>
        <dbReference type="ARBA" id="ARBA00007805"/>
    </source>
</evidence>
<keyword evidence="6" id="KW-0055">Arginine biosynthesis</keyword>
<dbReference type="Pfam" id="PF02729">
    <property type="entry name" value="OTCace_N"/>
    <property type="match status" value="1"/>
</dbReference>
<dbReference type="eggNOG" id="KOG1504">
    <property type="taxonomic scope" value="Eukaryota"/>
</dbReference>
<dbReference type="GO" id="GO:0042450">
    <property type="term" value="P:L-arginine biosynthetic process via ornithine"/>
    <property type="evidence" value="ECO:0007669"/>
    <property type="project" value="EnsemblFungi"/>
</dbReference>
<feature type="domain" description="Aspartate/ornithine carbamoyltransferase carbamoyl-P binding" evidence="13">
    <location>
        <begin position="25"/>
        <end position="168"/>
    </location>
</feature>
<dbReference type="InParanoid" id="W2SCS6"/>